<name>U5EFA5_9DIPT</name>
<evidence type="ECO:0000256" key="1">
    <source>
        <dbReference type="ARBA" id="ARBA00010126"/>
    </source>
</evidence>
<dbReference type="GO" id="GO:0000381">
    <property type="term" value="P:regulation of alternative mRNA splicing, via spliceosome"/>
    <property type="evidence" value="ECO:0007669"/>
    <property type="project" value="InterPro"/>
</dbReference>
<dbReference type="PANTHER" id="PTHR31938:SF4">
    <property type="entry name" value="NUCLEAR SPECKLE SPLICING REGULATORY PROTEIN 1"/>
    <property type="match status" value="1"/>
</dbReference>
<feature type="compositionally biased region" description="Basic and acidic residues" evidence="3">
    <location>
        <begin position="175"/>
        <end position="199"/>
    </location>
</feature>
<evidence type="ECO:0000313" key="5">
    <source>
        <dbReference type="EMBL" id="JAB55927.1"/>
    </source>
</evidence>
<organism evidence="5">
    <name type="scientific">Corethrella appendiculata</name>
    <dbReference type="NCBI Taxonomy" id="1370023"/>
    <lineage>
        <taxon>Eukaryota</taxon>
        <taxon>Metazoa</taxon>
        <taxon>Ecdysozoa</taxon>
        <taxon>Arthropoda</taxon>
        <taxon>Hexapoda</taxon>
        <taxon>Insecta</taxon>
        <taxon>Pterygota</taxon>
        <taxon>Neoptera</taxon>
        <taxon>Endopterygota</taxon>
        <taxon>Diptera</taxon>
        <taxon>Nematocera</taxon>
        <taxon>Culicoidea</taxon>
        <taxon>Chaoboridae</taxon>
        <taxon>Corethrella</taxon>
    </lineage>
</organism>
<evidence type="ECO:0000256" key="2">
    <source>
        <dbReference type="ARBA" id="ARBA00023054"/>
    </source>
</evidence>
<evidence type="ECO:0000259" key="4">
    <source>
        <dbReference type="Pfam" id="PF09745"/>
    </source>
</evidence>
<feature type="region of interest" description="Disordered" evidence="3">
    <location>
        <begin position="169"/>
        <end position="280"/>
    </location>
</feature>
<reference evidence="5" key="1">
    <citation type="journal article" date="2014" name="Insect Biochem. Mol. Biol.">
        <title>An insight into the sialome of the frog biting fly, Corethrella appendiculata.</title>
        <authorList>
            <person name="Ribeiro J.M.C."/>
            <person name="Chagas A.C."/>
            <person name="Pham V.M."/>
            <person name="Lounibos L.P."/>
            <person name="Calvo E."/>
        </authorList>
    </citation>
    <scope>NUCLEOTIDE SEQUENCE</scope>
    <source>
        <tissue evidence="5">Salivary glands</tissue>
    </source>
</reference>
<dbReference type="InterPro" id="IPR018612">
    <property type="entry name" value="NSRP1_N"/>
</dbReference>
<dbReference type="EMBL" id="GANO01003944">
    <property type="protein sequence ID" value="JAB55927.1"/>
    <property type="molecule type" value="mRNA"/>
</dbReference>
<dbReference type="InterPro" id="IPR042816">
    <property type="entry name" value="Nsrp1"/>
</dbReference>
<feature type="compositionally biased region" description="Basic and acidic residues" evidence="3">
    <location>
        <begin position="209"/>
        <end position="221"/>
    </location>
</feature>
<accession>U5EFA5</accession>
<protein>
    <submittedName>
        <fullName evidence="5">Putative mrna splicing via spliceosome</fullName>
    </submittedName>
</protein>
<feature type="region of interest" description="Disordered" evidence="3">
    <location>
        <begin position="92"/>
        <end position="118"/>
    </location>
</feature>
<feature type="compositionally biased region" description="Polar residues" evidence="3">
    <location>
        <begin position="222"/>
        <end position="253"/>
    </location>
</feature>
<dbReference type="Pfam" id="PF09745">
    <property type="entry name" value="NSRP1_N"/>
    <property type="match status" value="1"/>
</dbReference>
<dbReference type="PANTHER" id="PTHR31938">
    <property type="entry name" value="NUCLEAR SPECKLE SPLICING REGULATORY PROTEIN 1"/>
    <property type="match status" value="1"/>
</dbReference>
<comment type="similarity">
    <text evidence="1">Belongs to the NSRP1 family.</text>
</comment>
<feature type="non-terminal residue" evidence="5">
    <location>
        <position position="1"/>
    </location>
</feature>
<evidence type="ECO:0000256" key="3">
    <source>
        <dbReference type="SAM" id="MobiDB-lite"/>
    </source>
</evidence>
<feature type="domain" description="Nuclear speckle splicing regulatory protein 1 N-terminal" evidence="4">
    <location>
        <begin position="43"/>
        <end position="156"/>
    </location>
</feature>
<keyword evidence="2" id="KW-0175">Coiled coil</keyword>
<dbReference type="AlphaFoldDB" id="U5EFA5"/>
<sequence length="325" mass="38539">KEYGLIKKKENTVASAFCSDYEDDRKINMELNENQKRNARLIKEKALAEDPTIFQYDELYDDLINTRNEADSQKEKNRKPKYIEKLLETADKRKKEQERRLERQVQKDRAAEGELYKDKQSFVTSAYKEKLEEIKKAEEQEKHEEYLESIGDVTKQSDLGGFYRHIYEQKIGNNESKKENKSNDLDDDQKKSSKYEDKSKLRKYRKRRSLNENKDSDDEKQQTNVKKIHLQSNLDADSDFSIDSGTDSDASVNNKKDNTHLTNTEDKRRNTDFKSNTVTMDYNKEMKEPISVKERKPKIDIWKKRTIGEIFDAAVKRFNERKSKR</sequence>
<proteinExistence type="evidence at transcript level"/>
<feature type="compositionally biased region" description="Basic and acidic residues" evidence="3">
    <location>
        <begin position="254"/>
        <end position="272"/>
    </location>
</feature>